<name>A0A375A6K2_9GAMM</name>
<dbReference type="Gene3D" id="3.30.1340.30">
    <property type="match status" value="2"/>
</dbReference>
<dbReference type="FunFam" id="3.30.1340.30:FF:000001">
    <property type="entry name" value="Molecular chaperone OsmY"/>
    <property type="match status" value="1"/>
</dbReference>
<dbReference type="KEGG" id="daq:DAQ1742_00561"/>
<dbReference type="GO" id="GO:0042597">
    <property type="term" value="C:periplasmic space"/>
    <property type="evidence" value="ECO:0007669"/>
    <property type="project" value="UniProtKB-SubCell"/>
</dbReference>
<evidence type="ECO:0000259" key="6">
    <source>
        <dbReference type="PROSITE" id="PS50914"/>
    </source>
</evidence>
<evidence type="ECO:0000313" key="8">
    <source>
        <dbReference type="Proteomes" id="UP000294820"/>
    </source>
</evidence>
<feature type="domain" description="BON" evidence="6">
    <location>
        <begin position="126"/>
        <end position="194"/>
    </location>
</feature>
<dbReference type="PANTHER" id="PTHR34606:SF15">
    <property type="entry name" value="BON DOMAIN-CONTAINING PROTEIN"/>
    <property type="match status" value="1"/>
</dbReference>
<dbReference type="Proteomes" id="UP000294820">
    <property type="component" value="Chromosome 1"/>
</dbReference>
<organism evidence="7 8">
    <name type="scientific">Dickeya aquatica</name>
    <dbReference type="NCBI Taxonomy" id="1401087"/>
    <lineage>
        <taxon>Bacteria</taxon>
        <taxon>Pseudomonadati</taxon>
        <taxon>Pseudomonadota</taxon>
        <taxon>Gammaproteobacteria</taxon>
        <taxon>Enterobacterales</taxon>
        <taxon>Pectobacteriaceae</taxon>
        <taxon>Dickeya</taxon>
    </lineage>
</organism>
<evidence type="ECO:0000256" key="1">
    <source>
        <dbReference type="ARBA" id="ARBA00004418"/>
    </source>
</evidence>
<dbReference type="PROSITE" id="PS50914">
    <property type="entry name" value="BON"/>
    <property type="match status" value="2"/>
</dbReference>
<comment type="subcellular location">
    <subcellularLocation>
        <location evidence="1">Periplasm</location>
    </subcellularLocation>
</comment>
<dbReference type="AlphaFoldDB" id="A0A375A6K2"/>
<keyword evidence="4" id="KW-0574">Periplasm</keyword>
<dbReference type="InterPro" id="IPR007055">
    <property type="entry name" value="BON_dom"/>
</dbReference>
<dbReference type="EMBL" id="LT615367">
    <property type="protein sequence ID" value="SLM61655.1"/>
    <property type="molecule type" value="Genomic_DNA"/>
</dbReference>
<dbReference type="PANTHER" id="PTHR34606">
    <property type="entry name" value="BON DOMAIN-CONTAINING PROTEIN"/>
    <property type="match status" value="1"/>
</dbReference>
<evidence type="ECO:0000256" key="5">
    <source>
        <dbReference type="ARBA" id="ARBA00070588"/>
    </source>
</evidence>
<sequence length="194" mass="20512">MLTVALPLLPARAEQRATAQWAAESVGQKIDRSITLVAEFVDDSTLTAQVKGALLQDETIDGNDIAVSTEAGVVSLNGVVSHPQMVVRAVKIATQIPGVKSVINQLQVKSDDVAQSRSQSIGEYTDDALTTSAVKAKLLADSQVPSRHVKVETHDGIVLLSGQVTSQQQADRAEAIARAVSGVKRVKNVLTVKP</sequence>
<evidence type="ECO:0000256" key="2">
    <source>
        <dbReference type="ARBA" id="ARBA00022729"/>
    </source>
</evidence>
<evidence type="ECO:0000256" key="3">
    <source>
        <dbReference type="ARBA" id="ARBA00022737"/>
    </source>
</evidence>
<keyword evidence="3" id="KW-0677">Repeat</keyword>
<dbReference type="NCBIfam" id="NF007858">
    <property type="entry name" value="PRK10568.1"/>
    <property type="match status" value="1"/>
</dbReference>
<gene>
    <name evidence="7" type="primary">osmY</name>
    <name evidence="7" type="ORF">DAQ1742_00561</name>
</gene>
<evidence type="ECO:0000256" key="4">
    <source>
        <dbReference type="ARBA" id="ARBA00022764"/>
    </source>
</evidence>
<feature type="domain" description="BON" evidence="6">
    <location>
        <begin position="42"/>
        <end position="110"/>
    </location>
</feature>
<accession>A0A375A6K2</accession>
<protein>
    <recommendedName>
        <fullName evidence="5">Osmotically-inducible protein Y</fullName>
    </recommendedName>
</protein>
<dbReference type="SMART" id="SM00749">
    <property type="entry name" value="BON"/>
    <property type="match status" value="2"/>
</dbReference>
<evidence type="ECO:0000313" key="7">
    <source>
        <dbReference type="EMBL" id="SLM61655.1"/>
    </source>
</evidence>
<keyword evidence="8" id="KW-1185">Reference proteome</keyword>
<dbReference type="InterPro" id="IPR051686">
    <property type="entry name" value="Lipoprotein_DolP"/>
</dbReference>
<dbReference type="InterPro" id="IPR014004">
    <property type="entry name" value="Transpt-assoc_nodulatn_dom_bac"/>
</dbReference>
<dbReference type="Pfam" id="PF04972">
    <property type="entry name" value="BON"/>
    <property type="match status" value="2"/>
</dbReference>
<proteinExistence type="predicted"/>
<keyword evidence="2" id="KW-0732">Signal</keyword>
<reference evidence="7 8" key="1">
    <citation type="submission" date="2016-09" db="EMBL/GenBank/DDBJ databases">
        <authorList>
            <person name="Reverchon S."/>
            <person name="Nasser W."/>
            <person name="Leonard S."/>
            <person name="Brochier C."/>
            <person name="Duprey A."/>
        </authorList>
    </citation>
    <scope>NUCLEOTIDE SEQUENCE [LARGE SCALE GENOMIC DNA]</scope>
    <source>
        <strain evidence="7 8">174/2</strain>
    </source>
</reference>